<sequence length="51" mass="6054">MDSPEENIAPKKDPASEDRNWMVRRRRLRGQLGYEACYGLAEKSRQNQHKH</sequence>
<reference evidence="2" key="2">
    <citation type="journal article" date="2024" name="Plant">
        <title>Genomic evolution and insights into agronomic trait innovations of Sesamum species.</title>
        <authorList>
            <person name="Miao H."/>
            <person name="Wang L."/>
            <person name="Qu L."/>
            <person name="Liu H."/>
            <person name="Sun Y."/>
            <person name="Le M."/>
            <person name="Wang Q."/>
            <person name="Wei S."/>
            <person name="Zheng Y."/>
            <person name="Lin W."/>
            <person name="Duan Y."/>
            <person name="Cao H."/>
            <person name="Xiong S."/>
            <person name="Wang X."/>
            <person name="Wei L."/>
            <person name="Li C."/>
            <person name="Ma Q."/>
            <person name="Ju M."/>
            <person name="Zhao R."/>
            <person name="Li G."/>
            <person name="Mu C."/>
            <person name="Tian Q."/>
            <person name="Mei H."/>
            <person name="Zhang T."/>
            <person name="Gao T."/>
            <person name="Zhang H."/>
        </authorList>
    </citation>
    <scope>NUCLEOTIDE SEQUENCE</scope>
    <source>
        <strain evidence="2">G02</strain>
    </source>
</reference>
<accession>A0AAW2SME7</accession>
<dbReference type="EMBL" id="JACGWJ010000010">
    <property type="protein sequence ID" value="KAL0393255.1"/>
    <property type="molecule type" value="Genomic_DNA"/>
</dbReference>
<proteinExistence type="predicted"/>
<organism evidence="2">
    <name type="scientific">Sesamum radiatum</name>
    <name type="common">Black benniseed</name>
    <dbReference type="NCBI Taxonomy" id="300843"/>
    <lineage>
        <taxon>Eukaryota</taxon>
        <taxon>Viridiplantae</taxon>
        <taxon>Streptophyta</taxon>
        <taxon>Embryophyta</taxon>
        <taxon>Tracheophyta</taxon>
        <taxon>Spermatophyta</taxon>
        <taxon>Magnoliopsida</taxon>
        <taxon>eudicotyledons</taxon>
        <taxon>Gunneridae</taxon>
        <taxon>Pentapetalae</taxon>
        <taxon>asterids</taxon>
        <taxon>lamiids</taxon>
        <taxon>Lamiales</taxon>
        <taxon>Pedaliaceae</taxon>
        <taxon>Sesamum</taxon>
    </lineage>
</organism>
<comment type="caution">
    <text evidence="2">The sequence shown here is derived from an EMBL/GenBank/DDBJ whole genome shotgun (WGS) entry which is preliminary data.</text>
</comment>
<feature type="compositionally biased region" description="Basic and acidic residues" evidence="1">
    <location>
        <begin position="8"/>
        <end position="21"/>
    </location>
</feature>
<name>A0AAW2SME7_SESRA</name>
<evidence type="ECO:0000256" key="1">
    <source>
        <dbReference type="SAM" id="MobiDB-lite"/>
    </source>
</evidence>
<reference evidence="2" key="1">
    <citation type="submission" date="2020-06" db="EMBL/GenBank/DDBJ databases">
        <authorList>
            <person name="Li T."/>
            <person name="Hu X."/>
            <person name="Zhang T."/>
            <person name="Song X."/>
            <person name="Zhang H."/>
            <person name="Dai N."/>
            <person name="Sheng W."/>
            <person name="Hou X."/>
            <person name="Wei L."/>
        </authorList>
    </citation>
    <scope>NUCLEOTIDE SEQUENCE</scope>
    <source>
        <strain evidence="2">G02</strain>
        <tissue evidence="2">Leaf</tissue>
    </source>
</reference>
<evidence type="ECO:0000313" key="2">
    <source>
        <dbReference type="EMBL" id="KAL0393255.1"/>
    </source>
</evidence>
<dbReference type="AlphaFoldDB" id="A0AAW2SME7"/>
<feature type="region of interest" description="Disordered" evidence="1">
    <location>
        <begin position="1"/>
        <end position="22"/>
    </location>
</feature>
<gene>
    <name evidence="2" type="ORF">Sradi_2548300</name>
</gene>
<protein>
    <submittedName>
        <fullName evidence="2">Uncharacterized protein</fullName>
    </submittedName>
</protein>